<dbReference type="Gene3D" id="3.40.1110.10">
    <property type="entry name" value="Calcium-transporting ATPase, cytoplasmic domain N"/>
    <property type="match status" value="1"/>
</dbReference>
<keyword evidence="4 15" id="KW-1003">Cell membrane</keyword>
<dbReference type="Pfam" id="PF00702">
    <property type="entry name" value="Hydrolase"/>
    <property type="match status" value="1"/>
</dbReference>
<dbReference type="Proteomes" id="UP001251857">
    <property type="component" value="Unassembled WGS sequence"/>
</dbReference>
<evidence type="ECO:0000256" key="11">
    <source>
        <dbReference type="ARBA" id="ARBA00022967"/>
    </source>
</evidence>
<dbReference type="PANTHER" id="PTHR43520">
    <property type="entry name" value="ATP7, ISOFORM B"/>
    <property type="match status" value="1"/>
</dbReference>
<evidence type="ECO:0000256" key="15">
    <source>
        <dbReference type="RuleBase" id="RU362081"/>
    </source>
</evidence>
<dbReference type="InterPro" id="IPR023214">
    <property type="entry name" value="HAD_sf"/>
</dbReference>
<dbReference type="NCBIfam" id="TIGR01511">
    <property type="entry name" value="ATPase-IB1_Cu"/>
    <property type="match status" value="1"/>
</dbReference>
<dbReference type="Gene3D" id="2.70.150.10">
    <property type="entry name" value="Calcium-transporting ATPase, cytoplasmic transduction domain A"/>
    <property type="match status" value="1"/>
</dbReference>
<keyword evidence="9 15" id="KW-0067">ATP-binding</keyword>
<keyword evidence="7 15" id="KW-0479">Metal-binding</keyword>
<feature type="transmembrane region" description="Helical" evidence="15">
    <location>
        <begin position="196"/>
        <end position="218"/>
    </location>
</feature>
<dbReference type="Pfam" id="PF00403">
    <property type="entry name" value="HMA"/>
    <property type="match status" value="1"/>
</dbReference>
<dbReference type="SUPFAM" id="SSF55008">
    <property type="entry name" value="HMA, heavy metal-associated domain"/>
    <property type="match status" value="1"/>
</dbReference>
<evidence type="ECO:0000256" key="12">
    <source>
        <dbReference type="ARBA" id="ARBA00022989"/>
    </source>
</evidence>
<feature type="transmembrane region" description="Helical" evidence="15">
    <location>
        <begin position="102"/>
        <end position="123"/>
    </location>
</feature>
<feature type="transmembrane region" description="Helical" evidence="15">
    <location>
        <begin position="172"/>
        <end position="190"/>
    </location>
</feature>
<accession>A0ABU3BXQ9</accession>
<dbReference type="SUPFAM" id="SSF56784">
    <property type="entry name" value="HAD-like"/>
    <property type="match status" value="1"/>
</dbReference>
<dbReference type="InterPro" id="IPR023298">
    <property type="entry name" value="ATPase_P-typ_TM_dom_sf"/>
</dbReference>
<evidence type="ECO:0000256" key="2">
    <source>
        <dbReference type="ARBA" id="ARBA00006024"/>
    </source>
</evidence>
<feature type="transmembrane region" description="Helical" evidence="15">
    <location>
        <begin position="348"/>
        <end position="369"/>
    </location>
</feature>
<keyword evidence="8 15" id="KW-0547">Nucleotide-binding</keyword>
<dbReference type="Gene3D" id="3.30.70.100">
    <property type="match status" value="1"/>
</dbReference>
<evidence type="ECO:0000256" key="5">
    <source>
        <dbReference type="ARBA" id="ARBA00022553"/>
    </source>
</evidence>
<keyword evidence="18" id="KW-1185">Reference proteome</keyword>
<keyword evidence="10" id="KW-0460">Magnesium</keyword>
<dbReference type="NCBIfam" id="TIGR01525">
    <property type="entry name" value="ATPase-IB_hvy"/>
    <property type="match status" value="1"/>
</dbReference>
<evidence type="ECO:0000259" key="16">
    <source>
        <dbReference type="PROSITE" id="PS50846"/>
    </source>
</evidence>
<evidence type="ECO:0000256" key="9">
    <source>
        <dbReference type="ARBA" id="ARBA00022840"/>
    </source>
</evidence>
<evidence type="ECO:0000256" key="10">
    <source>
        <dbReference type="ARBA" id="ARBA00022842"/>
    </source>
</evidence>
<feature type="domain" description="HMA" evidence="16">
    <location>
        <begin position="16"/>
        <end position="82"/>
    </location>
</feature>
<evidence type="ECO:0000256" key="8">
    <source>
        <dbReference type="ARBA" id="ARBA00022741"/>
    </source>
</evidence>
<dbReference type="Pfam" id="PF00122">
    <property type="entry name" value="E1-E2_ATPase"/>
    <property type="match status" value="1"/>
</dbReference>
<dbReference type="InterPro" id="IPR059000">
    <property type="entry name" value="ATPase_P-type_domA"/>
</dbReference>
<feature type="transmembrane region" description="Helical" evidence="15">
    <location>
        <begin position="677"/>
        <end position="694"/>
    </location>
</feature>
<evidence type="ECO:0000256" key="14">
    <source>
        <dbReference type="ARBA" id="ARBA00023136"/>
    </source>
</evidence>
<dbReference type="InterPro" id="IPR018303">
    <property type="entry name" value="ATPase_P-typ_P_site"/>
</dbReference>
<dbReference type="InterPro" id="IPR036412">
    <property type="entry name" value="HAD-like_sf"/>
</dbReference>
<dbReference type="InterPro" id="IPR008250">
    <property type="entry name" value="ATPase_P-typ_transduc_dom_A_sf"/>
</dbReference>
<evidence type="ECO:0000256" key="6">
    <source>
        <dbReference type="ARBA" id="ARBA00022692"/>
    </source>
</evidence>
<feature type="transmembrane region" description="Helical" evidence="15">
    <location>
        <begin position="381"/>
        <end position="402"/>
    </location>
</feature>
<evidence type="ECO:0000256" key="1">
    <source>
        <dbReference type="ARBA" id="ARBA00004651"/>
    </source>
</evidence>
<evidence type="ECO:0000313" key="17">
    <source>
        <dbReference type="EMBL" id="MDT0634087.1"/>
    </source>
</evidence>
<dbReference type="InterPro" id="IPR006121">
    <property type="entry name" value="HMA_dom"/>
</dbReference>
<dbReference type="EMBL" id="JAVRIB010000003">
    <property type="protein sequence ID" value="MDT0634087.1"/>
    <property type="molecule type" value="Genomic_DNA"/>
</dbReference>
<feature type="transmembrane region" description="Helical" evidence="15">
    <location>
        <begin position="129"/>
        <end position="151"/>
    </location>
</feature>
<evidence type="ECO:0000256" key="7">
    <source>
        <dbReference type="ARBA" id="ARBA00022723"/>
    </source>
</evidence>
<sequence>MTRDTEGSAIDSRDTAFAQFVVGGMFCSGCAATVERSIAAFPGVQRAAVSFVGDLAVVWFHPGGLDEAGLSRKVRRLGYELRPLDSEGSARERDAFFKKARIRLAVSAFFALWTMMASLPAYLEPALSPAWLASALSWAALILSLPVIVYAGWPFYQLGWRSLRSRAPGMETLISTAVLAAVAVSLFNLVRGEPRVYLDAAVMLVTFQLIARLTDFVVRRRAGDAVRSLMRLLPAAAHKLSENGWIDVSPRSLVRGDRIVVRAGERSPVDGCVVTGRARVDRSLVTGESLPELMSPGDVVGAGVLVLDAGLEVRVTGIDGQREIDGMAREVRAMLARKGSLAALADRIAGWLLPTLLIAALLAVGLGIGDLETGLGEAFSHGLAVLIVTCPCALSLAVPLVIARTTALASRRGMIIRDPAIIETGRDIDEIVFDKTGTLTLGQPVLTHVEVYEAWTREAILSIAAQAEYGATHPLARAIGEAAGIVPAPSRPAEQVAGYGVRITDDWGREVRVGRPDWAAPDIAIGTEGGQTCVAVVVGGSIAGMLHFSDQLRPDARAMIECLKAVGYRVSIASGDSESATRVVARELDIDHVAELSPAGKQRLIEESRERGRRVAFVGDGINDGPALASADVGIAVTRASDLALSAAAIGLVRMEATSIRDALALIRHSSAILRHGLAWAMVYNAVLLPAAIIGFIAPVMAAVAMSLSTISVLVNSLRVR</sequence>
<comment type="caution">
    <text evidence="17">The sequence shown here is derived from an EMBL/GenBank/DDBJ whole genome shotgun (WGS) entry which is preliminary data.</text>
</comment>
<keyword evidence="3" id="KW-0813">Transport</keyword>
<dbReference type="SUPFAM" id="SSF81665">
    <property type="entry name" value="Calcium ATPase, transmembrane domain M"/>
    <property type="match status" value="1"/>
</dbReference>
<evidence type="ECO:0000256" key="3">
    <source>
        <dbReference type="ARBA" id="ARBA00022448"/>
    </source>
</evidence>
<dbReference type="InterPro" id="IPR017969">
    <property type="entry name" value="Heavy-metal-associated_CS"/>
</dbReference>
<evidence type="ECO:0000256" key="13">
    <source>
        <dbReference type="ARBA" id="ARBA00023065"/>
    </source>
</evidence>
<keyword evidence="13" id="KW-0406">Ion transport</keyword>
<protein>
    <submittedName>
        <fullName evidence="17">Cation-translocating P-type ATPase</fullName>
    </submittedName>
</protein>
<keyword evidence="12 15" id="KW-1133">Transmembrane helix</keyword>
<dbReference type="Gene3D" id="3.40.50.1000">
    <property type="entry name" value="HAD superfamily/HAD-like"/>
    <property type="match status" value="1"/>
</dbReference>
<dbReference type="RefSeq" id="WP_311651830.1">
    <property type="nucleotide sequence ID" value="NZ_JAVRIB010000003.1"/>
</dbReference>
<dbReference type="PROSITE" id="PS01047">
    <property type="entry name" value="HMA_1"/>
    <property type="match status" value="1"/>
</dbReference>
<evidence type="ECO:0000256" key="4">
    <source>
        <dbReference type="ARBA" id="ARBA00022475"/>
    </source>
</evidence>
<name>A0ABU3BXQ9_9GAMM</name>
<keyword evidence="11" id="KW-1278">Translocase</keyword>
<comment type="subcellular location">
    <subcellularLocation>
        <location evidence="1">Cell membrane</location>
        <topology evidence="1">Multi-pass membrane protein</topology>
    </subcellularLocation>
</comment>
<organism evidence="17 18">
    <name type="scientific">Spectribacter hydrogenoxidans</name>
    <dbReference type="NCBI Taxonomy" id="3075608"/>
    <lineage>
        <taxon>Bacteria</taxon>
        <taxon>Pseudomonadati</taxon>
        <taxon>Pseudomonadota</taxon>
        <taxon>Gammaproteobacteria</taxon>
        <taxon>Salinisphaerales</taxon>
        <taxon>Salinisphaeraceae</taxon>
        <taxon>Spectribacter</taxon>
    </lineage>
</organism>
<dbReference type="InterPro" id="IPR036163">
    <property type="entry name" value="HMA_dom_sf"/>
</dbReference>
<keyword evidence="6 15" id="KW-0812">Transmembrane</keyword>
<reference evidence="17 18" key="1">
    <citation type="submission" date="2023-09" db="EMBL/GenBank/DDBJ databases">
        <authorList>
            <person name="Rey-Velasco X."/>
        </authorList>
    </citation>
    <scope>NUCLEOTIDE SEQUENCE [LARGE SCALE GENOMIC DNA]</scope>
    <source>
        <strain evidence="17 18">W335</strain>
    </source>
</reference>
<evidence type="ECO:0000313" key="18">
    <source>
        <dbReference type="Proteomes" id="UP001251857"/>
    </source>
</evidence>
<dbReference type="NCBIfam" id="TIGR01494">
    <property type="entry name" value="ATPase_P-type"/>
    <property type="match status" value="1"/>
</dbReference>
<dbReference type="SUPFAM" id="SSF81653">
    <property type="entry name" value="Calcium ATPase, transduction domain A"/>
    <property type="match status" value="1"/>
</dbReference>
<dbReference type="PANTHER" id="PTHR43520:SF5">
    <property type="entry name" value="CATION-TRANSPORTING P-TYPE ATPASE-RELATED"/>
    <property type="match status" value="1"/>
</dbReference>
<dbReference type="InterPro" id="IPR023299">
    <property type="entry name" value="ATPase_P-typ_cyto_dom_N"/>
</dbReference>
<proteinExistence type="inferred from homology"/>
<gene>
    <name evidence="17" type="ORF">RM532_03870</name>
</gene>
<dbReference type="PROSITE" id="PS00154">
    <property type="entry name" value="ATPASE_E1_E2"/>
    <property type="match status" value="1"/>
</dbReference>
<dbReference type="PRINTS" id="PR00119">
    <property type="entry name" value="CATATPASE"/>
</dbReference>
<dbReference type="CDD" id="cd00371">
    <property type="entry name" value="HMA"/>
    <property type="match status" value="1"/>
</dbReference>
<dbReference type="InterPro" id="IPR027256">
    <property type="entry name" value="P-typ_ATPase_IB"/>
</dbReference>
<dbReference type="InterPro" id="IPR001757">
    <property type="entry name" value="P_typ_ATPase"/>
</dbReference>
<comment type="similarity">
    <text evidence="2 15">Belongs to the cation transport ATPase (P-type) (TC 3.A.3) family. Type IB subfamily.</text>
</comment>
<keyword evidence="14 15" id="KW-0472">Membrane</keyword>
<dbReference type="PRINTS" id="PR00943">
    <property type="entry name" value="CUATPASE"/>
</dbReference>
<dbReference type="PROSITE" id="PS50846">
    <property type="entry name" value="HMA_2"/>
    <property type="match status" value="1"/>
</dbReference>
<keyword evidence="5" id="KW-0597">Phosphoprotein</keyword>